<dbReference type="PANTHER" id="PTHR45947">
    <property type="entry name" value="SULFOQUINOVOSYL TRANSFERASE SQD2"/>
    <property type="match status" value="1"/>
</dbReference>
<dbReference type="RefSeq" id="WP_138789433.1">
    <property type="nucleotide sequence ID" value="NZ_JBHTGQ010000001.1"/>
</dbReference>
<gene>
    <name evidence="3" type="ORF">ACFQWB_00355</name>
</gene>
<keyword evidence="4" id="KW-1185">Reference proteome</keyword>
<dbReference type="CDD" id="cd03801">
    <property type="entry name" value="GT4_PimA-like"/>
    <property type="match status" value="1"/>
</dbReference>
<dbReference type="Pfam" id="PF13439">
    <property type="entry name" value="Glyco_transf_4"/>
    <property type="match status" value="1"/>
</dbReference>
<dbReference type="Pfam" id="PF00534">
    <property type="entry name" value="Glycos_transf_1"/>
    <property type="match status" value="1"/>
</dbReference>
<sequence>MHLLIIAPEQIPVPPVVGGSVEHSLFQIARHMPAGHKVTIVSRHKTGWPRKSVYGRVTILRVNGGRPMVYLSRALARAKGGRYDLVQIDNRPRFVTRVRQAFPGIRVAVFLHSTTFVSSPMTTRARCAADLAAADLIVANSRSLLDWLRNRYPAIRRKLRYVHLGADLRQFRPPGAGERAAARRAYGSSGGFTVLFAGRLIRKKGIPVLMRALRIVRRSVPAAKLLIAGGTGKPGYISELKRLARSLGVPARFQGYVSRRNMHRFYWAGDCFVCPSQGHEAFGLVNVEAMASGTPLVASRIGGIPEIVRHGVNGLLVREYRNPAAFAAQLLRIARDPAGAMRMARQARRDAIRRFGWNGTAAKLIKLYGGGSAGRSGSV</sequence>
<keyword evidence="3" id="KW-0808">Transferase</keyword>
<dbReference type="PANTHER" id="PTHR45947:SF3">
    <property type="entry name" value="SULFOQUINOVOSYL TRANSFERASE SQD2"/>
    <property type="match status" value="1"/>
</dbReference>
<feature type="domain" description="Glycosyl transferase family 1" evidence="1">
    <location>
        <begin position="186"/>
        <end position="349"/>
    </location>
</feature>
<reference evidence="4" key="1">
    <citation type="journal article" date="2019" name="Int. J. Syst. Evol. Microbiol.">
        <title>The Global Catalogue of Microorganisms (GCM) 10K type strain sequencing project: providing services to taxonomists for standard genome sequencing and annotation.</title>
        <authorList>
            <consortium name="The Broad Institute Genomics Platform"/>
            <consortium name="The Broad Institute Genome Sequencing Center for Infectious Disease"/>
            <person name="Wu L."/>
            <person name="Ma J."/>
        </authorList>
    </citation>
    <scope>NUCLEOTIDE SEQUENCE [LARGE SCALE GENOMIC DNA]</scope>
    <source>
        <strain evidence="4">JCM 18657</strain>
    </source>
</reference>
<dbReference type="GO" id="GO:0016757">
    <property type="term" value="F:glycosyltransferase activity"/>
    <property type="evidence" value="ECO:0007669"/>
    <property type="project" value="UniProtKB-KW"/>
</dbReference>
<proteinExistence type="predicted"/>
<feature type="domain" description="Glycosyltransferase subfamily 4-like N-terminal" evidence="2">
    <location>
        <begin position="21"/>
        <end position="169"/>
    </location>
</feature>
<evidence type="ECO:0000313" key="3">
    <source>
        <dbReference type="EMBL" id="MFC7748395.1"/>
    </source>
</evidence>
<evidence type="ECO:0000313" key="4">
    <source>
        <dbReference type="Proteomes" id="UP001596528"/>
    </source>
</evidence>
<dbReference type="InterPro" id="IPR028098">
    <property type="entry name" value="Glyco_trans_4-like_N"/>
</dbReference>
<dbReference type="EMBL" id="JBHTGQ010000001">
    <property type="protein sequence ID" value="MFC7748395.1"/>
    <property type="molecule type" value="Genomic_DNA"/>
</dbReference>
<dbReference type="InterPro" id="IPR001296">
    <property type="entry name" value="Glyco_trans_1"/>
</dbReference>
<dbReference type="EC" id="2.4.-.-" evidence="3"/>
<dbReference type="Gene3D" id="3.40.50.2000">
    <property type="entry name" value="Glycogen Phosphorylase B"/>
    <property type="match status" value="2"/>
</dbReference>
<dbReference type="InterPro" id="IPR050194">
    <property type="entry name" value="Glycosyltransferase_grp1"/>
</dbReference>
<accession>A0ABW2UYS1</accession>
<dbReference type="SUPFAM" id="SSF53756">
    <property type="entry name" value="UDP-Glycosyltransferase/glycogen phosphorylase"/>
    <property type="match status" value="1"/>
</dbReference>
<comment type="caution">
    <text evidence="3">The sequence shown here is derived from an EMBL/GenBank/DDBJ whole genome shotgun (WGS) entry which is preliminary data.</text>
</comment>
<evidence type="ECO:0000259" key="2">
    <source>
        <dbReference type="Pfam" id="PF13439"/>
    </source>
</evidence>
<keyword evidence="3" id="KW-0328">Glycosyltransferase</keyword>
<dbReference type="Proteomes" id="UP001596528">
    <property type="component" value="Unassembled WGS sequence"/>
</dbReference>
<organism evidence="3 4">
    <name type="scientific">Paenibacillus thermoaerophilus</name>
    <dbReference type="NCBI Taxonomy" id="1215385"/>
    <lineage>
        <taxon>Bacteria</taxon>
        <taxon>Bacillati</taxon>
        <taxon>Bacillota</taxon>
        <taxon>Bacilli</taxon>
        <taxon>Bacillales</taxon>
        <taxon>Paenibacillaceae</taxon>
        <taxon>Paenibacillus</taxon>
    </lineage>
</organism>
<evidence type="ECO:0000259" key="1">
    <source>
        <dbReference type="Pfam" id="PF00534"/>
    </source>
</evidence>
<protein>
    <submittedName>
        <fullName evidence="3">Glycosyltransferase family 4 protein</fullName>
        <ecNumber evidence="3">2.4.-.-</ecNumber>
    </submittedName>
</protein>
<name>A0ABW2UYS1_9BACL</name>